<proteinExistence type="predicted"/>
<feature type="compositionally biased region" description="Polar residues" evidence="1">
    <location>
        <begin position="469"/>
        <end position="486"/>
    </location>
</feature>
<dbReference type="OrthoDB" id="3438082at2759"/>
<dbReference type="EMBL" id="KV460222">
    <property type="protein sequence ID" value="OBT97498.1"/>
    <property type="molecule type" value="Genomic_DNA"/>
</dbReference>
<sequence>MAPERPSKLVKLRLPSGDPLSPPRIVLPGIEEDEEEWALPPRASRQADIPTLRAPEQPPAFPFQGANEISPGTYGQLRPQQGIAPLQTRNLLRVRDIIPRWDYGRAAAGERLGPLQYDWEEEEEGVEPWPDIAPFQGPAEGSLAGWIAMYGERIGEILDRVPPRPAVDEAGPPLPDFFDPILLEPSVEIQHIPLLIETFKPVDPPASLTLPVVIPRPRLFYRVQHSAAIDQHGNETYPPSRTRDSTALGLSAETILPLCLERRINKTNLERALDPMNVQPTSLVALYSNYGAAMFDFEMHHQMECADVYIAHIATETFRYGFVPVMVNLPGLNEAQEVDLPALGLEEPRVHLFSVLSCLELLGIETEMSVDGVWFAIDSVPAQFIKRREARGVPLDWAWRNSRWARPGAGQPPDYPHALSIAVGEDSHSSGEDMPPPNLPYALSIPADEEERNRSRSASSFVDDETPDNARSASILVNETPNTTRSPEVPRASQASAGPSAARNSGASIARVTEPLEENEKDEGGDENADENTWEIELTDLINEELGTIMGGAGDVL</sequence>
<reference evidence="3" key="2">
    <citation type="journal article" date="2018" name="Nat. Commun.">
        <title>Extreme sensitivity to ultraviolet light in the fungal pathogen causing white-nose syndrome of bats.</title>
        <authorList>
            <person name="Palmer J.M."/>
            <person name="Drees K.P."/>
            <person name="Foster J.T."/>
            <person name="Lindner D.L."/>
        </authorList>
    </citation>
    <scope>NUCLEOTIDE SEQUENCE [LARGE SCALE GENOMIC DNA]</scope>
    <source>
        <strain evidence="3">UAMH 10579</strain>
    </source>
</reference>
<feature type="region of interest" description="Disordered" evidence="1">
    <location>
        <begin position="1"/>
        <end position="24"/>
    </location>
</feature>
<dbReference type="RefSeq" id="XP_018131231.1">
    <property type="nucleotide sequence ID" value="XM_018273794.1"/>
</dbReference>
<feature type="compositionally biased region" description="Acidic residues" evidence="1">
    <location>
        <begin position="515"/>
        <end position="534"/>
    </location>
</feature>
<feature type="compositionally biased region" description="Polar residues" evidence="1">
    <location>
        <begin position="493"/>
        <end position="507"/>
    </location>
</feature>
<dbReference type="GeneID" id="28837705"/>
<dbReference type="Proteomes" id="UP000091956">
    <property type="component" value="Unassembled WGS sequence"/>
</dbReference>
<name>A0A1B8GNV9_9PEZI</name>
<evidence type="ECO:0000256" key="1">
    <source>
        <dbReference type="SAM" id="MobiDB-lite"/>
    </source>
</evidence>
<evidence type="ECO:0000313" key="2">
    <source>
        <dbReference type="EMBL" id="OBT97498.1"/>
    </source>
</evidence>
<protein>
    <submittedName>
        <fullName evidence="2">Uncharacterized protein</fullName>
    </submittedName>
</protein>
<reference evidence="2 3" key="1">
    <citation type="submission" date="2016-03" db="EMBL/GenBank/DDBJ databases">
        <title>Comparative genomics of Pseudogymnoascus destructans, the fungus causing white-nose syndrome of bats.</title>
        <authorList>
            <person name="Palmer J.M."/>
            <person name="Drees K.P."/>
            <person name="Foster J.T."/>
            <person name="Lindner D.L."/>
        </authorList>
    </citation>
    <scope>NUCLEOTIDE SEQUENCE [LARGE SCALE GENOMIC DNA]</scope>
    <source>
        <strain evidence="2 3">UAMH 10579</strain>
    </source>
</reference>
<organism evidence="2 3">
    <name type="scientific">Pseudogymnoascus verrucosus</name>
    <dbReference type="NCBI Taxonomy" id="342668"/>
    <lineage>
        <taxon>Eukaryota</taxon>
        <taxon>Fungi</taxon>
        <taxon>Dikarya</taxon>
        <taxon>Ascomycota</taxon>
        <taxon>Pezizomycotina</taxon>
        <taxon>Leotiomycetes</taxon>
        <taxon>Thelebolales</taxon>
        <taxon>Thelebolaceae</taxon>
        <taxon>Pseudogymnoascus</taxon>
    </lineage>
</organism>
<feature type="region of interest" description="Disordered" evidence="1">
    <location>
        <begin position="55"/>
        <end position="81"/>
    </location>
</feature>
<gene>
    <name evidence="2" type="ORF">VE01_04319</name>
</gene>
<evidence type="ECO:0000313" key="3">
    <source>
        <dbReference type="Proteomes" id="UP000091956"/>
    </source>
</evidence>
<keyword evidence="3" id="KW-1185">Reference proteome</keyword>
<accession>A0A1B8GNV9</accession>
<dbReference type="AlphaFoldDB" id="A0A1B8GNV9"/>
<feature type="region of interest" description="Disordered" evidence="1">
    <location>
        <begin position="406"/>
        <end position="534"/>
    </location>
</feature>